<keyword evidence="1" id="KW-0812">Transmembrane</keyword>
<feature type="transmembrane region" description="Helical" evidence="1">
    <location>
        <begin position="16"/>
        <end position="38"/>
    </location>
</feature>
<evidence type="ECO:0000313" key="2">
    <source>
        <dbReference type="EMBL" id="SUA67577.1"/>
    </source>
</evidence>
<name>A0A378XW52_PAEPO</name>
<organism evidence="2 3">
    <name type="scientific">Paenibacillus polymyxa</name>
    <name type="common">Bacillus polymyxa</name>
    <dbReference type="NCBI Taxonomy" id="1406"/>
    <lineage>
        <taxon>Bacteria</taxon>
        <taxon>Bacillati</taxon>
        <taxon>Bacillota</taxon>
        <taxon>Bacilli</taxon>
        <taxon>Bacillales</taxon>
        <taxon>Paenibacillaceae</taxon>
        <taxon>Paenibacillus</taxon>
    </lineage>
</organism>
<dbReference type="EMBL" id="UGSC01000001">
    <property type="protein sequence ID" value="SUA67577.1"/>
    <property type="molecule type" value="Genomic_DNA"/>
</dbReference>
<gene>
    <name evidence="2" type="ORF">NCTC10343_01334</name>
</gene>
<keyword evidence="1" id="KW-0472">Membrane</keyword>
<proteinExistence type="predicted"/>
<evidence type="ECO:0000256" key="1">
    <source>
        <dbReference type="SAM" id="Phobius"/>
    </source>
</evidence>
<sequence>MAKKKRKRKPPEVKDVIQFLTVLITLMTAIINLIVLLLK</sequence>
<accession>A0A378XW52</accession>
<protein>
    <submittedName>
        <fullName evidence="2">Uncharacterized protein</fullName>
    </submittedName>
</protein>
<dbReference type="AlphaFoldDB" id="A0A378XW52"/>
<dbReference type="Proteomes" id="UP000254400">
    <property type="component" value="Unassembled WGS sequence"/>
</dbReference>
<keyword evidence="1" id="KW-1133">Transmembrane helix</keyword>
<evidence type="ECO:0000313" key="3">
    <source>
        <dbReference type="Proteomes" id="UP000254400"/>
    </source>
</evidence>
<reference evidence="2 3" key="1">
    <citation type="submission" date="2018-06" db="EMBL/GenBank/DDBJ databases">
        <authorList>
            <consortium name="Pathogen Informatics"/>
            <person name="Doyle S."/>
        </authorList>
    </citation>
    <scope>NUCLEOTIDE SEQUENCE [LARGE SCALE GENOMIC DNA]</scope>
    <source>
        <strain evidence="2 3">NCTC10343</strain>
    </source>
</reference>